<dbReference type="RefSeq" id="WP_075360656.1">
    <property type="nucleotide sequence ID" value="NZ_MPDM01000001.1"/>
</dbReference>
<evidence type="ECO:0000256" key="2">
    <source>
        <dbReference type="SAM" id="SignalP"/>
    </source>
</evidence>
<feature type="chain" id="PRO_5038633147" description="Lipoprotein" evidence="2">
    <location>
        <begin position="32"/>
        <end position="453"/>
    </location>
</feature>
<dbReference type="EMBL" id="MPDM01000001">
    <property type="protein sequence ID" value="OKL50415.1"/>
    <property type="molecule type" value="Genomic_DNA"/>
</dbReference>
<accession>A0A1Q5PSJ5</accession>
<dbReference type="AlphaFoldDB" id="A0A1Q5PSJ5"/>
<dbReference type="Proteomes" id="UP000186465">
    <property type="component" value="Unassembled WGS sequence"/>
</dbReference>
<name>A0A1Q5PSJ5_9ACTO</name>
<feature type="signal peptide" evidence="2">
    <location>
        <begin position="1"/>
        <end position="31"/>
    </location>
</feature>
<comment type="caution">
    <text evidence="3">The sequence shown here is derived from an EMBL/GenBank/DDBJ whole genome shotgun (WGS) entry which is preliminary data.</text>
</comment>
<proteinExistence type="predicted"/>
<evidence type="ECO:0000313" key="3">
    <source>
        <dbReference type="EMBL" id="OKL50415.1"/>
    </source>
</evidence>
<reference evidence="4" key="1">
    <citation type="submission" date="2016-11" db="EMBL/GenBank/DDBJ databases">
        <title>Actinomyces gypaetusis sp. nov. isolated from Gypaetus barbatus in Qinghai Tibet Plateau China.</title>
        <authorList>
            <person name="Meng X."/>
        </authorList>
    </citation>
    <scope>NUCLEOTIDE SEQUENCE [LARGE SCALE GENOMIC DNA]</scope>
    <source>
        <strain evidence="4">DSM 15383</strain>
    </source>
</reference>
<evidence type="ECO:0008006" key="5">
    <source>
        <dbReference type="Google" id="ProtNLM"/>
    </source>
</evidence>
<organism evidence="3 4">
    <name type="scientific">Boudabousia marimammalium</name>
    <dbReference type="NCBI Taxonomy" id="156892"/>
    <lineage>
        <taxon>Bacteria</taxon>
        <taxon>Bacillati</taxon>
        <taxon>Actinomycetota</taxon>
        <taxon>Actinomycetes</taxon>
        <taxon>Actinomycetales</taxon>
        <taxon>Actinomycetaceae</taxon>
        <taxon>Boudabousia</taxon>
    </lineage>
</organism>
<protein>
    <recommendedName>
        <fullName evidence="5">Lipoprotein</fullName>
    </recommendedName>
</protein>
<evidence type="ECO:0000256" key="1">
    <source>
        <dbReference type="SAM" id="MobiDB-lite"/>
    </source>
</evidence>
<feature type="compositionally biased region" description="Polar residues" evidence="1">
    <location>
        <begin position="372"/>
        <end position="381"/>
    </location>
</feature>
<keyword evidence="4" id="KW-1185">Reference proteome</keyword>
<sequence length="453" mass="48595">MKRNQKTVKPAVTALMAAALTLVPLTGCTTAQTYHMKDIDYFNVDSYTWALNLDSALGKNATNHSYVAFVKADGSSQLLMRDKETGGRLIWDREGLYASDMYADYRVLPDGEVVSADARRAPLTRAVAAVQNSNLVAAVQAGTAEKDQSGQQVVLSEPRQSRSFTVPSDTEYSLLSACGLNVYAAKVESDNPGAGQSLWVDSILEASQPSHHYVASQPLPLFSADLAASDAPCWDGKIHFLATQWGQTVTPGFSDQSEEFSQLAYRDADNLRIVPALGTIDTLHRTIHFTPLRQADGRVFRTSAADLRVAAYSSQSLSLEGDEGVPQLYWINGDGQVLRTNIQSGVTETLPVQLPGATEATSSTVEAPASTPEVTGESSPKGQAAAAYTRYYLTASTDALTILSVTVGQAEKAATITKISKRDGSQILQRKVTGLEKVEADIRIAGIAENPAK</sequence>
<keyword evidence="2" id="KW-0732">Signal</keyword>
<feature type="region of interest" description="Disordered" evidence="1">
    <location>
        <begin position="357"/>
        <end position="381"/>
    </location>
</feature>
<gene>
    <name evidence="3" type="ORF">BM477_00080</name>
</gene>
<evidence type="ECO:0000313" key="4">
    <source>
        <dbReference type="Proteomes" id="UP000186465"/>
    </source>
</evidence>